<dbReference type="InterPro" id="IPR050553">
    <property type="entry name" value="Thioredoxin_ResA/DsbE_sf"/>
</dbReference>
<dbReference type="STRING" id="1464122.SAMN05421737_101207"/>
<gene>
    <name evidence="4" type="ORF">SAMN05421737_101207</name>
</gene>
<evidence type="ECO:0000313" key="4">
    <source>
        <dbReference type="EMBL" id="SDB82691.1"/>
    </source>
</evidence>
<organism evidence="4 5">
    <name type="scientific">Shouchella lonarensis</name>
    <dbReference type="NCBI Taxonomy" id="1464122"/>
    <lineage>
        <taxon>Bacteria</taxon>
        <taxon>Bacillati</taxon>
        <taxon>Bacillota</taxon>
        <taxon>Bacilli</taxon>
        <taxon>Bacillales</taxon>
        <taxon>Bacillaceae</taxon>
        <taxon>Shouchella</taxon>
    </lineage>
</organism>
<sequence length="182" mass="20318">MKLLKTFGGVATFVAIGVVGWVYFQAEQVSPYDVEAIVKERAEGVHVGNIAPSFTLKTLSGTQDGYLPRPGNTIIHFFATWCYPCQEEMPFIVRLHEQLRAQGDTFLAVNLTHEGDRQSDLSAFLNHFEATFDPVLDERGDIQQLYQIVGIPTTIVIGRDGIIEDRITGALSPQMIDQWVSF</sequence>
<dbReference type="SUPFAM" id="SSF52833">
    <property type="entry name" value="Thioredoxin-like"/>
    <property type="match status" value="1"/>
</dbReference>
<dbReference type="OrthoDB" id="25753at2"/>
<keyword evidence="1" id="KW-1015">Disulfide bond</keyword>
<protein>
    <submittedName>
        <fullName evidence="4">Thiol-disulfide isomerase or thioredoxin</fullName>
    </submittedName>
</protein>
<dbReference type="AlphaFoldDB" id="A0A1G6GL11"/>
<dbReference type="Proteomes" id="UP000242662">
    <property type="component" value="Unassembled WGS sequence"/>
</dbReference>
<dbReference type="Pfam" id="PF00578">
    <property type="entry name" value="AhpC-TSA"/>
    <property type="match status" value="1"/>
</dbReference>
<reference evidence="5" key="1">
    <citation type="submission" date="2016-09" db="EMBL/GenBank/DDBJ databases">
        <authorList>
            <person name="Varghese N."/>
            <person name="Submissions S."/>
        </authorList>
    </citation>
    <scope>NUCLEOTIDE SEQUENCE [LARGE SCALE GENOMIC DNA]</scope>
    <source>
        <strain evidence="5">25nlg</strain>
    </source>
</reference>
<dbReference type="InterPro" id="IPR013766">
    <property type="entry name" value="Thioredoxin_domain"/>
</dbReference>
<dbReference type="PROSITE" id="PS51352">
    <property type="entry name" value="THIOREDOXIN_2"/>
    <property type="match status" value="1"/>
</dbReference>
<dbReference type="RefSeq" id="WP_090774439.1">
    <property type="nucleotide sequence ID" value="NZ_FMYM01000001.1"/>
</dbReference>
<dbReference type="CDD" id="cd02966">
    <property type="entry name" value="TlpA_like_family"/>
    <property type="match status" value="1"/>
</dbReference>
<dbReference type="InterPro" id="IPR000866">
    <property type="entry name" value="AhpC/TSA"/>
</dbReference>
<keyword evidence="2" id="KW-0472">Membrane</keyword>
<evidence type="ECO:0000256" key="1">
    <source>
        <dbReference type="ARBA" id="ARBA00023157"/>
    </source>
</evidence>
<evidence type="ECO:0000313" key="5">
    <source>
        <dbReference type="Proteomes" id="UP000242662"/>
    </source>
</evidence>
<name>A0A1G6GL11_9BACI</name>
<feature type="domain" description="Thioredoxin" evidence="3">
    <location>
        <begin position="45"/>
        <end position="182"/>
    </location>
</feature>
<dbReference type="Gene3D" id="3.40.30.10">
    <property type="entry name" value="Glutaredoxin"/>
    <property type="match status" value="1"/>
</dbReference>
<keyword evidence="4" id="KW-0413">Isomerase</keyword>
<dbReference type="PANTHER" id="PTHR42852">
    <property type="entry name" value="THIOL:DISULFIDE INTERCHANGE PROTEIN DSBE"/>
    <property type="match status" value="1"/>
</dbReference>
<evidence type="ECO:0000256" key="2">
    <source>
        <dbReference type="SAM" id="Phobius"/>
    </source>
</evidence>
<evidence type="ECO:0000259" key="3">
    <source>
        <dbReference type="PROSITE" id="PS51352"/>
    </source>
</evidence>
<dbReference type="GO" id="GO:0016853">
    <property type="term" value="F:isomerase activity"/>
    <property type="evidence" value="ECO:0007669"/>
    <property type="project" value="UniProtKB-KW"/>
</dbReference>
<dbReference type="PANTHER" id="PTHR42852:SF13">
    <property type="entry name" value="PROTEIN DIPZ"/>
    <property type="match status" value="1"/>
</dbReference>
<dbReference type="InterPro" id="IPR036249">
    <property type="entry name" value="Thioredoxin-like_sf"/>
</dbReference>
<keyword evidence="5" id="KW-1185">Reference proteome</keyword>
<proteinExistence type="predicted"/>
<keyword evidence="2" id="KW-1133">Transmembrane helix</keyword>
<accession>A0A1G6GL11</accession>
<dbReference type="GO" id="GO:0016209">
    <property type="term" value="F:antioxidant activity"/>
    <property type="evidence" value="ECO:0007669"/>
    <property type="project" value="InterPro"/>
</dbReference>
<keyword evidence="2" id="KW-0812">Transmembrane</keyword>
<dbReference type="EMBL" id="FMYM01000001">
    <property type="protein sequence ID" value="SDB82691.1"/>
    <property type="molecule type" value="Genomic_DNA"/>
</dbReference>
<feature type="transmembrane region" description="Helical" evidence="2">
    <location>
        <begin position="7"/>
        <end position="24"/>
    </location>
</feature>
<dbReference type="GO" id="GO:0016491">
    <property type="term" value="F:oxidoreductase activity"/>
    <property type="evidence" value="ECO:0007669"/>
    <property type="project" value="InterPro"/>
</dbReference>